<protein>
    <submittedName>
        <fullName evidence="1">Uncharacterized protein</fullName>
    </submittedName>
</protein>
<reference evidence="1 2" key="1">
    <citation type="journal article" date="2011" name="BMC Genomics">
        <title>Genomic insights into an obligate epibiotic bacterial predator: Micavibrio aeruginosavorus ARL-13.</title>
        <authorList>
            <person name="Wang Z."/>
            <person name="Kadouri D."/>
            <person name="Wu M."/>
        </authorList>
    </citation>
    <scope>NUCLEOTIDE SEQUENCE [LARGE SCALE GENOMIC DNA]</scope>
    <source>
        <strain evidence="1 2">ARL-13</strain>
    </source>
</reference>
<dbReference type="KEGG" id="mai:MICA_594"/>
<sequence>MTTDPIQAAIDALEKCRNYQIGDEIDRIVCPVIEQLRAHQSAQGWQPIETAPKDGTPFYARFKTPFRWWPYKKDAQRQGYPEGRWQEMNEYGGWKNTDIVPEEWMPHEKHASTIKAAGGE</sequence>
<gene>
    <name evidence="1" type="ordered locus">MICA_594</name>
</gene>
<dbReference type="Proteomes" id="UP000009286">
    <property type="component" value="Chromosome"/>
</dbReference>
<proteinExistence type="predicted"/>
<dbReference type="HOGENOM" id="CLU_2046980_0_0_5"/>
<evidence type="ECO:0000313" key="1">
    <source>
        <dbReference type="EMBL" id="AEP08931.1"/>
    </source>
</evidence>
<organism evidence="1 2">
    <name type="scientific">Micavibrio aeruginosavorus (strain ARL-13)</name>
    <dbReference type="NCBI Taxonomy" id="856793"/>
    <lineage>
        <taxon>Bacteria</taxon>
        <taxon>Pseudomonadati</taxon>
        <taxon>Bdellovibrionota</taxon>
        <taxon>Bdellovibrionia</taxon>
        <taxon>Bdellovibrionales</taxon>
        <taxon>Pseudobdellovibrionaceae</taxon>
        <taxon>Micavibrio</taxon>
    </lineage>
</organism>
<dbReference type="RefSeq" id="WP_014102154.1">
    <property type="nucleotide sequence ID" value="NC_016026.1"/>
</dbReference>
<keyword evidence="2" id="KW-1185">Reference proteome</keyword>
<dbReference type="EMBL" id="CP002382">
    <property type="protein sequence ID" value="AEP08931.1"/>
    <property type="molecule type" value="Genomic_DNA"/>
</dbReference>
<dbReference type="STRING" id="856793.MICA_594"/>
<evidence type="ECO:0000313" key="2">
    <source>
        <dbReference type="Proteomes" id="UP000009286"/>
    </source>
</evidence>
<accession>G2KMZ9</accession>
<name>G2KMZ9_MICAA</name>
<dbReference type="AlphaFoldDB" id="G2KMZ9"/>
<dbReference type="OrthoDB" id="7510885at2"/>